<feature type="domain" description="FtsK gamma" evidence="1">
    <location>
        <begin position="38"/>
        <end position="101"/>
    </location>
</feature>
<dbReference type="EMBL" id="JAUSUV010000008">
    <property type="protein sequence ID" value="MDQ0417994.1"/>
    <property type="molecule type" value="Genomic_DNA"/>
</dbReference>
<proteinExistence type="predicted"/>
<dbReference type="InterPro" id="IPR036390">
    <property type="entry name" value="WH_DNA-bd_sf"/>
</dbReference>
<dbReference type="AlphaFoldDB" id="A0AAJ1TKV9"/>
<dbReference type="SUPFAM" id="SSF46785">
    <property type="entry name" value="Winged helix' DNA-binding domain"/>
    <property type="match status" value="1"/>
</dbReference>
<sequence length="101" mass="11783">MRFLKGSSNESTLLLLEGINQKLDTFLRLKQAESEEKQRDIDILTDAAIEIVKNKRKISIRLLERELRIGFVRASTIMERLEEMEIVSKPKANKQRDILID</sequence>
<dbReference type="Pfam" id="PF09397">
    <property type="entry name" value="FtsK_gamma"/>
    <property type="match status" value="1"/>
</dbReference>
<evidence type="ECO:0000259" key="1">
    <source>
        <dbReference type="SMART" id="SM00843"/>
    </source>
</evidence>
<dbReference type="SMART" id="SM00843">
    <property type="entry name" value="Ftsk_gamma"/>
    <property type="match status" value="1"/>
</dbReference>
<keyword evidence="3" id="KW-1185">Reference proteome</keyword>
<dbReference type="InterPro" id="IPR018541">
    <property type="entry name" value="Ftsk_gamma"/>
</dbReference>
<comment type="caution">
    <text evidence="2">The sequence shown here is derived from an EMBL/GenBank/DDBJ whole genome shotgun (WGS) entry which is preliminary data.</text>
</comment>
<dbReference type="RefSeq" id="WP_307253355.1">
    <property type="nucleotide sequence ID" value="NZ_JAUSUV010000008.1"/>
</dbReference>
<dbReference type="Gene3D" id="1.10.10.10">
    <property type="entry name" value="Winged helix-like DNA-binding domain superfamily/Winged helix DNA-binding domain"/>
    <property type="match status" value="1"/>
</dbReference>
<organism evidence="2 3">
    <name type="scientific">Croceifilum oryzae</name>
    <dbReference type="NCBI Taxonomy" id="1553429"/>
    <lineage>
        <taxon>Bacteria</taxon>
        <taxon>Bacillati</taxon>
        <taxon>Bacillota</taxon>
        <taxon>Bacilli</taxon>
        <taxon>Bacillales</taxon>
        <taxon>Thermoactinomycetaceae</taxon>
        <taxon>Croceifilum</taxon>
    </lineage>
</organism>
<gene>
    <name evidence="2" type="ORF">J2Z48_002178</name>
</gene>
<reference evidence="2 3" key="1">
    <citation type="submission" date="2023-07" db="EMBL/GenBank/DDBJ databases">
        <title>Genomic Encyclopedia of Type Strains, Phase IV (KMG-IV): sequencing the most valuable type-strain genomes for metagenomic binning, comparative biology and taxonomic classification.</title>
        <authorList>
            <person name="Goeker M."/>
        </authorList>
    </citation>
    <scope>NUCLEOTIDE SEQUENCE [LARGE SCALE GENOMIC DNA]</scope>
    <source>
        <strain evidence="2 3">DSM 46876</strain>
    </source>
</reference>
<evidence type="ECO:0000313" key="3">
    <source>
        <dbReference type="Proteomes" id="UP001238450"/>
    </source>
</evidence>
<accession>A0AAJ1TKV9</accession>
<dbReference type="InterPro" id="IPR036388">
    <property type="entry name" value="WH-like_DNA-bd_sf"/>
</dbReference>
<protein>
    <submittedName>
        <fullName evidence="2">DNA segregation ATPase FtsK/SpoIIIE-like protein</fullName>
    </submittedName>
</protein>
<evidence type="ECO:0000313" key="2">
    <source>
        <dbReference type="EMBL" id="MDQ0417994.1"/>
    </source>
</evidence>
<name>A0AAJ1TKV9_9BACL</name>
<dbReference type="Proteomes" id="UP001238450">
    <property type="component" value="Unassembled WGS sequence"/>
</dbReference>